<sequence length="67" mass="7951">MKKQSAERYTIKDHELHCPICSHDHFYTRHTLMGTAGKSLFDVNWMNPEADNYICEQCGYVLWFLEP</sequence>
<evidence type="ECO:0000313" key="1">
    <source>
        <dbReference type="EMBL" id="OAG87761.1"/>
    </source>
</evidence>
<evidence type="ECO:0000313" key="3">
    <source>
        <dbReference type="Proteomes" id="UP000077421"/>
    </source>
</evidence>
<dbReference type="AlphaFoldDB" id="A0A162RTI2"/>
<evidence type="ECO:0000313" key="4">
    <source>
        <dbReference type="Proteomes" id="UP000190229"/>
    </source>
</evidence>
<reference evidence="1 3" key="1">
    <citation type="submission" date="2016-02" db="EMBL/GenBank/DDBJ databases">
        <title>Draft genome sequence of Acidibacillus ferrooxidans SLC66.</title>
        <authorList>
            <person name="Oliveira G."/>
            <person name="Nancucheo I."/>
            <person name="Dall'Agnol H."/>
            <person name="Johnson B."/>
            <person name="Oliveira R."/>
            <person name="Nunes G.L."/>
            <person name="Tzotzos G."/>
            <person name="Orellana S.C."/>
            <person name="Salim A.C."/>
            <person name="Araujo F.M."/>
        </authorList>
    </citation>
    <scope>NUCLEOTIDE SEQUENCE [LARGE SCALE GENOMIC DNA]</scope>
    <source>
        <strain evidence="1 3">SLC66</strain>
    </source>
</reference>
<dbReference type="Proteomes" id="UP000190229">
    <property type="component" value="Unassembled WGS sequence"/>
</dbReference>
<dbReference type="RefSeq" id="WP_067567497.1">
    <property type="nucleotide sequence ID" value="NZ_LSUQ01000089.1"/>
</dbReference>
<reference evidence="2 4" key="2">
    <citation type="submission" date="2017-02" db="EMBL/GenBank/DDBJ databases">
        <title>Draft genome of Acidibacillus ferrooxidans Huett2.</title>
        <authorList>
            <person name="Schopf S."/>
        </authorList>
    </citation>
    <scope>NUCLEOTIDE SEQUENCE [LARGE SCALE GENOMIC DNA]</scope>
    <source>
        <strain evidence="2 4">Huett2</strain>
    </source>
</reference>
<proteinExistence type="predicted"/>
<protein>
    <recommendedName>
        <fullName evidence="5">DNA-binding protein</fullName>
    </recommendedName>
</protein>
<accession>A0A162RTI2</accession>
<dbReference type="EMBL" id="MWPS01000035">
    <property type="protein sequence ID" value="OPG15382.1"/>
    <property type="molecule type" value="Genomic_DNA"/>
</dbReference>
<dbReference type="EMBL" id="LSUQ01000089">
    <property type="protein sequence ID" value="OAG87761.1"/>
    <property type="molecule type" value="Genomic_DNA"/>
</dbReference>
<gene>
    <name evidence="1" type="ORF">AYW79_14715</name>
    <name evidence="2" type="ORF">B2M26_12160</name>
</gene>
<keyword evidence="4" id="KW-1185">Reference proteome</keyword>
<name>A0A162RTI2_9BACL</name>
<organism evidence="1 3">
    <name type="scientific">Ferroacidibacillus organovorans</name>
    <dbReference type="NCBI Taxonomy" id="1765683"/>
    <lineage>
        <taxon>Bacteria</taxon>
        <taxon>Bacillati</taxon>
        <taxon>Bacillota</taxon>
        <taxon>Bacilli</taxon>
        <taxon>Bacillales</taxon>
        <taxon>Alicyclobacillaceae</taxon>
        <taxon>Ferroacidibacillus</taxon>
    </lineage>
</organism>
<evidence type="ECO:0008006" key="5">
    <source>
        <dbReference type="Google" id="ProtNLM"/>
    </source>
</evidence>
<dbReference type="Proteomes" id="UP000077421">
    <property type="component" value="Unassembled WGS sequence"/>
</dbReference>
<dbReference type="OrthoDB" id="72206at2"/>
<comment type="caution">
    <text evidence="1">The sequence shown here is derived from an EMBL/GenBank/DDBJ whole genome shotgun (WGS) entry which is preliminary data.</text>
</comment>
<evidence type="ECO:0000313" key="2">
    <source>
        <dbReference type="EMBL" id="OPG15382.1"/>
    </source>
</evidence>
<dbReference type="STRING" id="1765683.B2M26_12160"/>